<dbReference type="InterPro" id="IPR005561">
    <property type="entry name" value="ANTAR"/>
</dbReference>
<comment type="caution">
    <text evidence="4">The sequence shown here is derived from an EMBL/GenBank/DDBJ whole genome shotgun (WGS) entry which is preliminary data.</text>
</comment>
<evidence type="ECO:0000313" key="4">
    <source>
        <dbReference type="EMBL" id="KGM01961.1"/>
    </source>
</evidence>
<reference evidence="4 5" key="1">
    <citation type="submission" date="2013-10" db="EMBL/GenBank/DDBJ databases">
        <authorList>
            <person name="Wang G."/>
            <person name="Zhuang W."/>
        </authorList>
    </citation>
    <scope>NUCLEOTIDE SEQUENCE [LARGE SCALE GENOMIC DNA]</scope>
    <source>
        <strain evidence="4 5">DSM 20118</strain>
    </source>
</reference>
<keyword evidence="5" id="KW-1185">Reference proteome</keyword>
<evidence type="ECO:0000259" key="3">
    <source>
        <dbReference type="PROSITE" id="PS50921"/>
    </source>
</evidence>
<sequence length="226" mass="23986">MEPVPETAELLRELRTSGGTDLEAKLRRMAEHVAEVVPSCVGISLSIADANLVFTLASTSPQASALDGVQYTTSGPCVQTALDGIELTVEDVLDEDRWQQFAVAAAAENVRSSLSLPVSVAGGHGSINLYAADPHAFNGNLESLREVVGPGIDAAVTNGDLPFRTRAYAADGPRSLREFDLVEQAVGYLTAEQGLEPDRARQHLHEAAQRAGIDPLTLARTLLNTT</sequence>
<dbReference type="InterPro" id="IPR036388">
    <property type="entry name" value="WH-like_DNA-bd_sf"/>
</dbReference>
<dbReference type="GO" id="GO:0003723">
    <property type="term" value="F:RNA binding"/>
    <property type="evidence" value="ECO:0007669"/>
    <property type="project" value="InterPro"/>
</dbReference>
<dbReference type="Gene3D" id="3.30.450.40">
    <property type="match status" value="1"/>
</dbReference>
<dbReference type="InterPro" id="IPR029016">
    <property type="entry name" value="GAF-like_dom_sf"/>
</dbReference>
<organism evidence="4 5">
    <name type="scientific">Cellulomonas cellasea DSM 20118</name>
    <dbReference type="NCBI Taxonomy" id="1408250"/>
    <lineage>
        <taxon>Bacteria</taxon>
        <taxon>Bacillati</taxon>
        <taxon>Actinomycetota</taxon>
        <taxon>Actinomycetes</taxon>
        <taxon>Micrococcales</taxon>
        <taxon>Cellulomonadaceae</taxon>
        <taxon>Cellulomonas</taxon>
    </lineage>
</organism>
<gene>
    <name evidence="4" type="ORF">Q760_16280</name>
</gene>
<dbReference type="Pfam" id="PF03861">
    <property type="entry name" value="ANTAR"/>
    <property type="match status" value="1"/>
</dbReference>
<dbReference type="RefSeq" id="WP_034630530.1">
    <property type="nucleotide sequence ID" value="NZ_AXNT01000074.1"/>
</dbReference>
<dbReference type="Pfam" id="PF13185">
    <property type="entry name" value="GAF_2"/>
    <property type="match status" value="1"/>
</dbReference>
<feature type="domain" description="ANTAR" evidence="3">
    <location>
        <begin position="162"/>
        <end position="223"/>
    </location>
</feature>
<dbReference type="PROSITE" id="PS50921">
    <property type="entry name" value="ANTAR"/>
    <property type="match status" value="1"/>
</dbReference>
<evidence type="ECO:0000256" key="2">
    <source>
        <dbReference type="ARBA" id="ARBA00023163"/>
    </source>
</evidence>
<evidence type="ECO:0000313" key="5">
    <source>
        <dbReference type="Proteomes" id="UP000029833"/>
    </source>
</evidence>
<keyword evidence="1" id="KW-0805">Transcription regulation</keyword>
<keyword evidence="2" id="KW-0804">Transcription</keyword>
<dbReference type="SUPFAM" id="SSF55781">
    <property type="entry name" value="GAF domain-like"/>
    <property type="match status" value="1"/>
</dbReference>
<dbReference type="OrthoDB" id="4824831at2"/>
<proteinExistence type="predicted"/>
<dbReference type="STRING" id="1408250.Q760_16280"/>
<dbReference type="InterPro" id="IPR003018">
    <property type="entry name" value="GAF"/>
</dbReference>
<dbReference type="EMBL" id="AXNT01000074">
    <property type="protein sequence ID" value="KGM01961.1"/>
    <property type="molecule type" value="Genomic_DNA"/>
</dbReference>
<dbReference type="Proteomes" id="UP000029833">
    <property type="component" value="Unassembled WGS sequence"/>
</dbReference>
<dbReference type="Gene3D" id="1.10.10.10">
    <property type="entry name" value="Winged helix-like DNA-binding domain superfamily/Winged helix DNA-binding domain"/>
    <property type="match status" value="1"/>
</dbReference>
<evidence type="ECO:0000256" key="1">
    <source>
        <dbReference type="ARBA" id="ARBA00023015"/>
    </source>
</evidence>
<protein>
    <recommendedName>
        <fullName evidence="3">ANTAR domain-containing protein</fullName>
    </recommendedName>
</protein>
<name>A0A0A0B9P4_9CELL</name>
<dbReference type="AlphaFoldDB" id="A0A0A0B9P4"/>
<accession>A0A0A0B9P4</accession>